<protein>
    <recommendedName>
        <fullName evidence="3">Aminotransferase-like plant mobile domain-containing protein</fullName>
    </recommendedName>
</protein>
<accession>A0AAP0J4J6</accession>
<name>A0AAP0J4J6_9MAGN</name>
<sequence>MNGGWPKHAYGRSTRTQVLKSICHYFANNSCPCSFILTYCFIHRWLDAFSVSQNATHVVSAYRDALDSQRHEDDVVWQPYNELMGSLPVLYKWSRQLALDVSPYLFPHCGVASTRKGHETIRHGTSSAT</sequence>
<evidence type="ECO:0008006" key="3">
    <source>
        <dbReference type="Google" id="ProtNLM"/>
    </source>
</evidence>
<dbReference type="AlphaFoldDB" id="A0AAP0J4J6"/>
<evidence type="ECO:0000313" key="1">
    <source>
        <dbReference type="EMBL" id="KAK9126197.1"/>
    </source>
</evidence>
<keyword evidence="2" id="KW-1185">Reference proteome</keyword>
<comment type="caution">
    <text evidence="1">The sequence shown here is derived from an EMBL/GenBank/DDBJ whole genome shotgun (WGS) entry which is preliminary data.</text>
</comment>
<dbReference type="Proteomes" id="UP001419268">
    <property type="component" value="Unassembled WGS sequence"/>
</dbReference>
<reference evidence="1 2" key="1">
    <citation type="submission" date="2024-01" db="EMBL/GenBank/DDBJ databases">
        <title>Genome assemblies of Stephania.</title>
        <authorList>
            <person name="Yang L."/>
        </authorList>
    </citation>
    <scope>NUCLEOTIDE SEQUENCE [LARGE SCALE GENOMIC DNA]</scope>
    <source>
        <strain evidence="1">JXDWG</strain>
        <tissue evidence="1">Leaf</tissue>
    </source>
</reference>
<gene>
    <name evidence="1" type="ORF">Scep_015043</name>
</gene>
<dbReference type="EMBL" id="JBBNAG010000006">
    <property type="protein sequence ID" value="KAK9126197.1"/>
    <property type="molecule type" value="Genomic_DNA"/>
</dbReference>
<organism evidence="1 2">
    <name type="scientific">Stephania cephalantha</name>
    <dbReference type="NCBI Taxonomy" id="152367"/>
    <lineage>
        <taxon>Eukaryota</taxon>
        <taxon>Viridiplantae</taxon>
        <taxon>Streptophyta</taxon>
        <taxon>Embryophyta</taxon>
        <taxon>Tracheophyta</taxon>
        <taxon>Spermatophyta</taxon>
        <taxon>Magnoliopsida</taxon>
        <taxon>Ranunculales</taxon>
        <taxon>Menispermaceae</taxon>
        <taxon>Menispermoideae</taxon>
        <taxon>Cissampelideae</taxon>
        <taxon>Stephania</taxon>
    </lineage>
</organism>
<evidence type="ECO:0000313" key="2">
    <source>
        <dbReference type="Proteomes" id="UP001419268"/>
    </source>
</evidence>
<proteinExistence type="predicted"/>